<evidence type="ECO:0000256" key="4">
    <source>
        <dbReference type="ARBA" id="ARBA00022741"/>
    </source>
</evidence>
<dbReference type="SMART" id="SM01024">
    <property type="entry name" value="BCS1_N"/>
    <property type="match status" value="1"/>
</dbReference>
<evidence type="ECO:0000313" key="16">
    <source>
        <dbReference type="EMBL" id="KAJ2799425.1"/>
    </source>
</evidence>
<dbReference type="OrthoDB" id="10251412at2759"/>
<dbReference type="InterPro" id="IPR003959">
    <property type="entry name" value="ATPase_AAA_core"/>
</dbReference>
<evidence type="ECO:0000256" key="8">
    <source>
        <dbReference type="ARBA" id="ARBA00022989"/>
    </source>
</evidence>
<evidence type="ECO:0000256" key="3">
    <source>
        <dbReference type="ARBA" id="ARBA00022692"/>
    </source>
</evidence>
<keyword evidence="3 13" id="KW-0812">Transmembrane</keyword>
<dbReference type="InterPro" id="IPR050747">
    <property type="entry name" value="Mitochondrial_chaperone_BCS1"/>
</dbReference>
<evidence type="ECO:0000256" key="1">
    <source>
        <dbReference type="ARBA" id="ARBA00004434"/>
    </source>
</evidence>
<dbReference type="GO" id="GO:0016887">
    <property type="term" value="F:ATP hydrolysis activity"/>
    <property type="evidence" value="ECO:0007669"/>
    <property type="project" value="InterPro"/>
</dbReference>
<keyword evidence="8 13" id="KW-1133">Transmembrane helix</keyword>
<name>A0A9W8HRQ2_9FUNG</name>
<dbReference type="Pfam" id="PF25426">
    <property type="entry name" value="AAA_lid_BCS1"/>
    <property type="match status" value="1"/>
</dbReference>
<evidence type="ECO:0000313" key="17">
    <source>
        <dbReference type="Proteomes" id="UP001140094"/>
    </source>
</evidence>
<proteinExistence type="inferred from homology"/>
<evidence type="ECO:0000256" key="10">
    <source>
        <dbReference type="ARBA" id="ARBA00023136"/>
    </source>
</evidence>
<dbReference type="Gene3D" id="3.40.50.300">
    <property type="entry name" value="P-loop containing nucleotide triphosphate hydrolases"/>
    <property type="match status" value="1"/>
</dbReference>
<evidence type="ECO:0000259" key="15">
    <source>
        <dbReference type="SMART" id="SM01024"/>
    </source>
</evidence>
<dbReference type="CDD" id="cd19510">
    <property type="entry name" value="RecA-like_BCS1"/>
    <property type="match status" value="1"/>
</dbReference>
<feature type="transmembrane region" description="Helical" evidence="13">
    <location>
        <begin position="12"/>
        <end position="34"/>
    </location>
</feature>
<comment type="similarity">
    <text evidence="2">Belongs to the AAA ATPase family. BCS1 subfamily.</text>
</comment>
<dbReference type="InterPro" id="IPR003593">
    <property type="entry name" value="AAA+_ATPase"/>
</dbReference>
<dbReference type="InterPro" id="IPR014851">
    <property type="entry name" value="BCS1_N"/>
</dbReference>
<dbReference type="EMBL" id="JANBUO010001180">
    <property type="protein sequence ID" value="KAJ2799425.1"/>
    <property type="molecule type" value="Genomic_DNA"/>
</dbReference>
<evidence type="ECO:0000256" key="5">
    <source>
        <dbReference type="ARBA" id="ARBA00022792"/>
    </source>
</evidence>
<dbReference type="AlphaFoldDB" id="A0A9W8HRQ2"/>
<feature type="domain" description="BCS1 N-terminal" evidence="15">
    <location>
        <begin position="21"/>
        <end position="212"/>
    </location>
</feature>
<evidence type="ECO:0000259" key="14">
    <source>
        <dbReference type="SMART" id="SM00382"/>
    </source>
</evidence>
<protein>
    <submittedName>
        <fullName evidence="16">Complex III assembly protein translocase and chaperone</fullName>
    </submittedName>
</protein>
<keyword evidence="9" id="KW-0496">Mitochondrion</keyword>
<evidence type="ECO:0000256" key="2">
    <source>
        <dbReference type="ARBA" id="ARBA00007448"/>
    </source>
</evidence>
<evidence type="ECO:0000256" key="11">
    <source>
        <dbReference type="ARBA" id="ARBA00048778"/>
    </source>
</evidence>
<sequence length="445" mass="48829">MVDLSAFFSDNPYFSAGFGLLGVGAGLAVLRQGARRGADLMRRQLLVSMEIPSHDKSYQWMLGWLSRRGAETIRAAGDGGSMTWTQRRIARAVQPRHMAVQTRYKQHDNGSVSTDFTLAPGQGKHVVFYGGAFIQVDRQRNTKMIDIQSAAPFETVTLTTLSRDRAVFPRILAEARAHALAQNEGRTVLYTSFGPEWRPFGLPRKRRALASVVLDRGVSEAVLADVADFVANAAWYDARGIPYRRGYLLHGPPGTGKTSFIRALAGHLGFNICILNLSERGLTDDRLSHLLAVAPERSLLLLEDVDAAFTPARQLPEHAALRPSAVTFSGLLNALDGVASSDERIIFMTTNHFDRLDPALIRPGRVDLKVFLGNASPYQIRTMFTRFYGPANQERAQEFANALAGHSVSTAQLQGHFVIHKKDPQCALDNVADLLGSATESVQSC</sequence>
<comment type="catalytic activity">
    <reaction evidence="11">
        <text>ATP + H2O = ADP + phosphate + H(+)</text>
        <dbReference type="Rhea" id="RHEA:13065"/>
        <dbReference type="ChEBI" id="CHEBI:15377"/>
        <dbReference type="ChEBI" id="CHEBI:15378"/>
        <dbReference type="ChEBI" id="CHEBI:30616"/>
        <dbReference type="ChEBI" id="CHEBI:43474"/>
        <dbReference type="ChEBI" id="CHEBI:456216"/>
    </reaction>
    <physiologicalReaction direction="left-to-right" evidence="11">
        <dbReference type="Rhea" id="RHEA:13066"/>
    </physiologicalReaction>
</comment>
<keyword evidence="4 12" id="KW-0547">Nucleotide-binding</keyword>
<accession>A0A9W8HRQ2</accession>
<dbReference type="FunFam" id="3.40.50.300:FF:000768">
    <property type="entry name" value="Probable mitochondrial chaperone bcs1"/>
    <property type="match status" value="1"/>
</dbReference>
<dbReference type="GO" id="GO:0034551">
    <property type="term" value="P:mitochondrial respiratory chain complex III assembly"/>
    <property type="evidence" value="ECO:0007669"/>
    <property type="project" value="UniProtKB-ARBA"/>
</dbReference>
<dbReference type="SMART" id="SM00382">
    <property type="entry name" value="AAA"/>
    <property type="match status" value="1"/>
</dbReference>
<keyword evidence="5" id="KW-0999">Mitochondrion inner membrane</keyword>
<dbReference type="InterPro" id="IPR003960">
    <property type="entry name" value="ATPase_AAA_CS"/>
</dbReference>
<dbReference type="PROSITE" id="PS00674">
    <property type="entry name" value="AAA"/>
    <property type="match status" value="1"/>
</dbReference>
<feature type="domain" description="AAA+ ATPase" evidence="14">
    <location>
        <begin position="243"/>
        <end position="376"/>
    </location>
</feature>
<evidence type="ECO:0000256" key="12">
    <source>
        <dbReference type="RuleBase" id="RU003651"/>
    </source>
</evidence>
<dbReference type="Pfam" id="PF00004">
    <property type="entry name" value="AAA"/>
    <property type="match status" value="1"/>
</dbReference>
<evidence type="ECO:0000256" key="9">
    <source>
        <dbReference type="ARBA" id="ARBA00023128"/>
    </source>
</evidence>
<keyword evidence="7 12" id="KW-0067">ATP-binding</keyword>
<keyword evidence="17" id="KW-1185">Reference proteome</keyword>
<dbReference type="SUPFAM" id="SSF52540">
    <property type="entry name" value="P-loop containing nucleoside triphosphate hydrolases"/>
    <property type="match status" value="1"/>
</dbReference>
<evidence type="ECO:0000256" key="7">
    <source>
        <dbReference type="ARBA" id="ARBA00022840"/>
    </source>
</evidence>
<dbReference type="Proteomes" id="UP001140094">
    <property type="component" value="Unassembled WGS sequence"/>
</dbReference>
<keyword evidence="10 13" id="KW-0472">Membrane</keyword>
<organism evidence="16 17">
    <name type="scientific">Coemansia guatemalensis</name>
    <dbReference type="NCBI Taxonomy" id="2761395"/>
    <lineage>
        <taxon>Eukaryota</taxon>
        <taxon>Fungi</taxon>
        <taxon>Fungi incertae sedis</taxon>
        <taxon>Zoopagomycota</taxon>
        <taxon>Kickxellomycotina</taxon>
        <taxon>Kickxellomycetes</taxon>
        <taxon>Kickxellales</taxon>
        <taxon>Kickxellaceae</taxon>
        <taxon>Coemansia</taxon>
    </lineage>
</organism>
<comment type="caution">
    <text evidence="16">The sequence shown here is derived from an EMBL/GenBank/DDBJ whole genome shotgun (WGS) entry which is preliminary data.</text>
</comment>
<dbReference type="InterPro" id="IPR057495">
    <property type="entry name" value="AAA_lid_BCS1"/>
</dbReference>
<evidence type="ECO:0000256" key="6">
    <source>
        <dbReference type="ARBA" id="ARBA00022801"/>
    </source>
</evidence>
<evidence type="ECO:0000256" key="13">
    <source>
        <dbReference type="SAM" id="Phobius"/>
    </source>
</evidence>
<dbReference type="InterPro" id="IPR027417">
    <property type="entry name" value="P-loop_NTPase"/>
</dbReference>
<dbReference type="PANTHER" id="PTHR23070">
    <property type="entry name" value="BCS1 AAA-TYPE ATPASE"/>
    <property type="match status" value="1"/>
</dbReference>
<dbReference type="GO" id="GO:0005524">
    <property type="term" value="F:ATP binding"/>
    <property type="evidence" value="ECO:0007669"/>
    <property type="project" value="UniProtKB-KW"/>
</dbReference>
<keyword evidence="6" id="KW-0378">Hydrolase</keyword>
<comment type="subcellular location">
    <subcellularLocation>
        <location evidence="1">Mitochondrion inner membrane</location>
        <topology evidence="1">Single-pass membrane protein</topology>
    </subcellularLocation>
</comment>
<dbReference type="Pfam" id="PF08740">
    <property type="entry name" value="BCS1_N"/>
    <property type="match status" value="1"/>
</dbReference>
<reference evidence="16" key="1">
    <citation type="submission" date="2022-07" db="EMBL/GenBank/DDBJ databases">
        <title>Phylogenomic reconstructions and comparative analyses of Kickxellomycotina fungi.</title>
        <authorList>
            <person name="Reynolds N.K."/>
            <person name="Stajich J.E."/>
            <person name="Barry K."/>
            <person name="Grigoriev I.V."/>
            <person name="Crous P."/>
            <person name="Smith M.E."/>
        </authorList>
    </citation>
    <scope>NUCLEOTIDE SEQUENCE</scope>
    <source>
        <strain evidence="16">NRRL 1565</strain>
    </source>
</reference>
<gene>
    <name evidence="16" type="primary">BCS1</name>
    <name evidence="16" type="ORF">H4R20_004447</name>
</gene>
<dbReference type="GO" id="GO:0005743">
    <property type="term" value="C:mitochondrial inner membrane"/>
    <property type="evidence" value="ECO:0007669"/>
    <property type="project" value="UniProtKB-SubCell"/>
</dbReference>